<keyword evidence="3" id="KW-1185">Reference proteome</keyword>
<feature type="transmembrane region" description="Helical" evidence="1">
    <location>
        <begin position="6"/>
        <end position="25"/>
    </location>
</feature>
<gene>
    <name evidence="2" type="ORF">ACFFHM_07380</name>
</gene>
<comment type="caution">
    <text evidence="2">The sequence shown here is derived from an EMBL/GenBank/DDBJ whole genome shotgun (WGS) entry which is preliminary data.</text>
</comment>
<dbReference type="Pfam" id="PF07441">
    <property type="entry name" value="BofA"/>
    <property type="match status" value="1"/>
</dbReference>
<dbReference type="RefSeq" id="WP_390183804.1">
    <property type="nucleotide sequence ID" value="NZ_JAXBLX010000069.1"/>
</dbReference>
<protein>
    <submittedName>
        <fullName evidence="2">Pro-sigmaK processing inhibitor BofA family protein</fullName>
    </submittedName>
</protein>
<accession>A0ABV6KAK8</accession>
<sequence length="88" mass="9208">MMDPVILISILVGLVVVLLVVGAPLKPVRFLGNVAVKLVIGALMLFFVNAFGSFIDFHIPINGVTAAVSGILGVPGVVLLIVVKQFII</sequence>
<dbReference type="InterPro" id="IPR010001">
    <property type="entry name" value="BofA"/>
</dbReference>
<dbReference type="Proteomes" id="UP001589838">
    <property type="component" value="Unassembled WGS sequence"/>
</dbReference>
<feature type="transmembrane region" description="Helical" evidence="1">
    <location>
        <begin position="61"/>
        <end position="83"/>
    </location>
</feature>
<feature type="transmembrane region" description="Helical" evidence="1">
    <location>
        <begin position="34"/>
        <end position="55"/>
    </location>
</feature>
<proteinExistence type="predicted"/>
<evidence type="ECO:0000313" key="3">
    <source>
        <dbReference type="Proteomes" id="UP001589838"/>
    </source>
</evidence>
<organism evidence="2 3">
    <name type="scientific">Halalkalibacter kiskunsagensis</name>
    <dbReference type="NCBI Taxonomy" id="1548599"/>
    <lineage>
        <taxon>Bacteria</taxon>
        <taxon>Bacillati</taxon>
        <taxon>Bacillota</taxon>
        <taxon>Bacilli</taxon>
        <taxon>Bacillales</taxon>
        <taxon>Bacillaceae</taxon>
        <taxon>Halalkalibacter</taxon>
    </lineage>
</organism>
<reference evidence="2 3" key="1">
    <citation type="submission" date="2024-09" db="EMBL/GenBank/DDBJ databases">
        <authorList>
            <person name="Sun Q."/>
            <person name="Mori K."/>
        </authorList>
    </citation>
    <scope>NUCLEOTIDE SEQUENCE [LARGE SCALE GENOMIC DNA]</scope>
    <source>
        <strain evidence="2 3">NCAIM B.02610</strain>
    </source>
</reference>
<evidence type="ECO:0000313" key="2">
    <source>
        <dbReference type="EMBL" id="MFC0470349.1"/>
    </source>
</evidence>
<dbReference type="EMBL" id="JBHLUX010000019">
    <property type="protein sequence ID" value="MFC0470349.1"/>
    <property type="molecule type" value="Genomic_DNA"/>
</dbReference>
<evidence type="ECO:0000256" key="1">
    <source>
        <dbReference type="SAM" id="Phobius"/>
    </source>
</evidence>
<keyword evidence="1" id="KW-0812">Transmembrane</keyword>
<keyword evidence="1" id="KW-0472">Membrane</keyword>
<keyword evidence="1" id="KW-1133">Transmembrane helix</keyword>
<dbReference type="NCBIfam" id="TIGR02862">
    <property type="entry name" value="spore_BofA"/>
    <property type="match status" value="1"/>
</dbReference>
<name>A0ABV6KAK8_9BACI</name>